<dbReference type="Pfam" id="PF00924">
    <property type="entry name" value="MS_channel_2nd"/>
    <property type="match status" value="1"/>
</dbReference>
<organism evidence="8 9">
    <name type="scientific">Blastopirellula sediminis</name>
    <dbReference type="NCBI Taxonomy" id="2894196"/>
    <lineage>
        <taxon>Bacteria</taxon>
        <taxon>Pseudomonadati</taxon>
        <taxon>Planctomycetota</taxon>
        <taxon>Planctomycetia</taxon>
        <taxon>Pirellulales</taxon>
        <taxon>Pirellulaceae</taxon>
        <taxon>Blastopirellula</taxon>
    </lineage>
</organism>
<sequence>MDLFPSAKKIDWAQQAEQFSEFFSSGELLKNGIATLVIIFLLLILRSILVRAVRRSDKLPSDVRRRWLVQIRNGLLFLFLLGMTIVWSSQIQHVTISILAFAVAVVIALKELIQCISGSVMKAVGRPFKLGDRIEFHNIRGDVIDHNILTTTIMEIGPDQMTQQLTGRAIVVPNNMFLNKVVINETFTQEYVLHCFKIPCSLKDDWRQTEQDLLEAAKIECEPYLSKARQHFDLLAKQQGLTVLSVDPRITFRIPKAGDLELVVRVVAPARRKGRVEQAILRRMLDRQWERAKAAEAEKLAAEEAKVAAAALAAAEAAAAALPPASEPELPALPDSSSVAMSTVTPELSDATELPPAPALPSMALPPTPDPNPGASGGATLGNTGVTASRNTRFES</sequence>
<feature type="region of interest" description="Disordered" evidence="5">
    <location>
        <begin position="326"/>
        <end position="396"/>
    </location>
</feature>
<evidence type="ECO:0000313" key="9">
    <source>
        <dbReference type="Proteomes" id="UP001139103"/>
    </source>
</evidence>
<comment type="subcellular location">
    <subcellularLocation>
        <location evidence="1">Membrane</location>
    </subcellularLocation>
</comment>
<protein>
    <submittedName>
        <fullName evidence="8">Mechanosensitive ion channel</fullName>
    </submittedName>
</protein>
<proteinExistence type="predicted"/>
<keyword evidence="3 6" id="KW-1133">Transmembrane helix</keyword>
<evidence type="ECO:0000256" key="5">
    <source>
        <dbReference type="SAM" id="MobiDB-lite"/>
    </source>
</evidence>
<gene>
    <name evidence="8" type="ORF">LOC68_20720</name>
</gene>
<dbReference type="PANTHER" id="PTHR30566:SF5">
    <property type="entry name" value="MECHANOSENSITIVE ION CHANNEL PROTEIN 1, MITOCHONDRIAL-RELATED"/>
    <property type="match status" value="1"/>
</dbReference>
<feature type="compositionally biased region" description="Polar residues" evidence="5">
    <location>
        <begin position="381"/>
        <end position="396"/>
    </location>
</feature>
<evidence type="ECO:0000256" key="1">
    <source>
        <dbReference type="ARBA" id="ARBA00004370"/>
    </source>
</evidence>
<keyword evidence="9" id="KW-1185">Reference proteome</keyword>
<evidence type="ECO:0000313" key="8">
    <source>
        <dbReference type="EMBL" id="MCC9630825.1"/>
    </source>
</evidence>
<comment type="caution">
    <text evidence="8">The sequence shown here is derived from an EMBL/GenBank/DDBJ whole genome shotgun (WGS) entry which is preliminary data.</text>
</comment>
<keyword evidence="2 6" id="KW-0812">Transmembrane</keyword>
<feature type="transmembrane region" description="Helical" evidence="6">
    <location>
        <begin position="94"/>
        <end position="113"/>
    </location>
</feature>
<feature type="transmembrane region" description="Helical" evidence="6">
    <location>
        <begin position="32"/>
        <end position="50"/>
    </location>
</feature>
<dbReference type="GO" id="GO:0016020">
    <property type="term" value="C:membrane"/>
    <property type="evidence" value="ECO:0007669"/>
    <property type="project" value="UniProtKB-SubCell"/>
</dbReference>
<dbReference type="Proteomes" id="UP001139103">
    <property type="component" value="Unassembled WGS sequence"/>
</dbReference>
<dbReference type="GO" id="GO:0008381">
    <property type="term" value="F:mechanosensitive monoatomic ion channel activity"/>
    <property type="evidence" value="ECO:0007669"/>
    <property type="project" value="UniProtKB-ARBA"/>
</dbReference>
<feature type="compositionally biased region" description="Polar residues" evidence="5">
    <location>
        <begin position="335"/>
        <end position="346"/>
    </location>
</feature>
<dbReference type="InterPro" id="IPR006685">
    <property type="entry name" value="MscS_channel_2nd"/>
</dbReference>
<dbReference type="SUPFAM" id="SSF50182">
    <property type="entry name" value="Sm-like ribonucleoproteins"/>
    <property type="match status" value="1"/>
</dbReference>
<name>A0A9X1MR14_9BACT</name>
<feature type="compositionally biased region" description="Pro residues" evidence="5">
    <location>
        <begin position="355"/>
        <end position="372"/>
    </location>
</feature>
<dbReference type="EMBL" id="JAJKFT010000010">
    <property type="protein sequence ID" value="MCC9630825.1"/>
    <property type="molecule type" value="Genomic_DNA"/>
</dbReference>
<reference evidence="8" key="1">
    <citation type="submission" date="2021-11" db="EMBL/GenBank/DDBJ databases">
        <title>Genome sequence.</title>
        <authorList>
            <person name="Sun Q."/>
        </authorList>
    </citation>
    <scope>NUCLEOTIDE SEQUENCE</scope>
    <source>
        <strain evidence="8">JC732</strain>
    </source>
</reference>
<dbReference type="RefSeq" id="WP_230222286.1">
    <property type="nucleotide sequence ID" value="NZ_JAJKFT010000010.1"/>
</dbReference>
<feature type="transmembrane region" description="Helical" evidence="6">
    <location>
        <begin position="71"/>
        <end position="88"/>
    </location>
</feature>
<dbReference type="InterPro" id="IPR010920">
    <property type="entry name" value="LSM_dom_sf"/>
</dbReference>
<keyword evidence="4 6" id="KW-0472">Membrane</keyword>
<dbReference type="PANTHER" id="PTHR30566">
    <property type="entry name" value="YNAI-RELATED MECHANOSENSITIVE ION CHANNEL"/>
    <property type="match status" value="1"/>
</dbReference>
<evidence type="ECO:0000256" key="4">
    <source>
        <dbReference type="ARBA" id="ARBA00023136"/>
    </source>
</evidence>
<evidence type="ECO:0000256" key="2">
    <source>
        <dbReference type="ARBA" id="ARBA00022692"/>
    </source>
</evidence>
<feature type="domain" description="Mechanosensitive ion channel MscS" evidence="7">
    <location>
        <begin position="117"/>
        <end position="184"/>
    </location>
</feature>
<evidence type="ECO:0000259" key="7">
    <source>
        <dbReference type="Pfam" id="PF00924"/>
    </source>
</evidence>
<dbReference type="AlphaFoldDB" id="A0A9X1MR14"/>
<dbReference type="InterPro" id="IPR023408">
    <property type="entry name" value="MscS_beta-dom_sf"/>
</dbReference>
<dbReference type="Gene3D" id="2.30.30.60">
    <property type="match status" value="1"/>
</dbReference>
<accession>A0A9X1MR14</accession>
<evidence type="ECO:0000256" key="6">
    <source>
        <dbReference type="SAM" id="Phobius"/>
    </source>
</evidence>
<evidence type="ECO:0000256" key="3">
    <source>
        <dbReference type="ARBA" id="ARBA00022989"/>
    </source>
</evidence>